<accession>A0A6J1QND2</accession>
<evidence type="ECO:0000256" key="1">
    <source>
        <dbReference type="SAM" id="MobiDB-lite"/>
    </source>
</evidence>
<dbReference type="GeneID" id="112461496"/>
<keyword evidence="2" id="KW-1185">Reference proteome</keyword>
<feature type="compositionally biased region" description="Basic and acidic residues" evidence="1">
    <location>
        <begin position="17"/>
        <end position="37"/>
    </location>
</feature>
<protein>
    <submittedName>
        <fullName evidence="3">Protein kinase C-like</fullName>
    </submittedName>
</protein>
<dbReference type="InterPro" id="IPR046349">
    <property type="entry name" value="C1-like_sf"/>
</dbReference>
<feature type="region of interest" description="Disordered" evidence="1">
    <location>
        <begin position="1"/>
        <end position="40"/>
    </location>
</feature>
<sequence>MWNAPMRQPSFYGEYSGGEHSRAKGKKDRHEFKEKKQPLNRRRAMRRRIHQINGHKFMATFLRQPTFCSHCRDFIWYVCQCKNISLLIAYKILRTKYSLIAASACYLEIILGKREHA</sequence>
<dbReference type="OrthoDB" id="63267at2759"/>
<evidence type="ECO:0000313" key="3">
    <source>
        <dbReference type="RefSeq" id="XP_024882521.1"/>
    </source>
</evidence>
<dbReference type="Gene3D" id="3.30.60.20">
    <property type="match status" value="1"/>
</dbReference>
<gene>
    <name evidence="3" type="primary">LOC112461496</name>
</gene>
<proteinExistence type="predicted"/>
<dbReference type="Proteomes" id="UP000504618">
    <property type="component" value="Unplaced"/>
</dbReference>
<evidence type="ECO:0000313" key="2">
    <source>
        <dbReference type="Proteomes" id="UP000504618"/>
    </source>
</evidence>
<dbReference type="RefSeq" id="XP_024882521.1">
    <property type="nucleotide sequence ID" value="XM_025026753.1"/>
</dbReference>
<organism evidence="2 3">
    <name type="scientific">Temnothorax curvispinosus</name>
    <dbReference type="NCBI Taxonomy" id="300111"/>
    <lineage>
        <taxon>Eukaryota</taxon>
        <taxon>Metazoa</taxon>
        <taxon>Ecdysozoa</taxon>
        <taxon>Arthropoda</taxon>
        <taxon>Hexapoda</taxon>
        <taxon>Insecta</taxon>
        <taxon>Pterygota</taxon>
        <taxon>Neoptera</taxon>
        <taxon>Endopterygota</taxon>
        <taxon>Hymenoptera</taxon>
        <taxon>Apocrita</taxon>
        <taxon>Aculeata</taxon>
        <taxon>Formicoidea</taxon>
        <taxon>Formicidae</taxon>
        <taxon>Myrmicinae</taxon>
        <taxon>Temnothorax</taxon>
    </lineage>
</organism>
<dbReference type="AlphaFoldDB" id="A0A6J1QND2"/>
<reference evidence="3" key="1">
    <citation type="submission" date="2025-08" db="UniProtKB">
        <authorList>
            <consortium name="RefSeq"/>
        </authorList>
    </citation>
    <scope>IDENTIFICATION</scope>
    <source>
        <tissue evidence="3">Whole body</tissue>
    </source>
</reference>
<name>A0A6J1QND2_9HYME</name>
<dbReference type="SUPFAM" id="SSF57889">
    <property type="entry name" value="Cysteine-rich domain"/>
    <property type="match status" value="1"/>
</dbReference>